<dbReference type="EMBL" id="CP022187">
    <property type="protein sequence ID" value="AWI74950.1"/>
    <property type="molecule type" value="Genomic_DNA"/>
</dbReference>
<evidence type="ECO:0000313" key="2">
    <source>
        <dbReference type="EMBL" id="AWI74950.1"/>
    </source>
</evidence>
<keyword evidence="1" id="KW-0472">Membrane</keyword>
<keyword evidence="3" id="KW-1185">Reference proteome</keyword>
<gene>
    <name evidence="2" type="ORF">CEW83_06690</name>
</gene>
<dbReference type="Proteomes" id="UP000244930">
    <property type="component" value="Chromosome"/>
</dbReference>
<protein>
    <submittedName>
        <fullName evidence="2">Uncharacterized protein</fullName>
    </submittedName>
</protein>
<dbReference type="AlphaFoldDB" id="A0A2U8GN75"/>
<accession>A0A2U8GN75</accession>
<name>A0A2U8GN75_9RHOO</name>
<keyword evidence="1" id="KW-1133">Transmembrane helix</keyword>
<keyword evidence="1" id="KW-0812">Transmembrane</keyword>
<dbReference type="RefSeq" id="WP_108948658.1">
    <property type="nucleotide sequence ID" value="NZ_CP022187.1"/>
</dbReference>
<evidence type="ECO:0000313" key="3">
    <source>
        <dbReference type="Proteomes" id="UP000244930"/>
    </source>
</evidence>
<organism evidence="2 3">
    <name type="scientific">Parazoarcus communis</name>
    <dbReference type="NCBI Taxonomy" id="41977"/>
    <lineage>
        <taxon>Bacteria</taxon>
        <taxon>Pseudomonadati</taxon>
        <taxon>Pseudomonadota</taxon>
        <taxon>Betaproteobacteria</taxon>
        <taxon>Rhodocyclales</taxon>
        <taxon>Zoogloeaceae</taxon>
        <taxon>Parazoarcus</taxon>
    </lineage>
</organism>
<evidence type="ECO:0000256" key="1">
    <source>
        <dbReference type="SAM" id="Phobius"/>
    </source>
</evidence>
<dbReference type="KEGG" id="acom:CEW83_06690"/>
<sequence>MRGDDAINRTGGLQARLMQTIVLGAVVFSVAAGALAFVLGHQRAVRTSISTLSDLAQAVEKTVAIGAYAGDAFVA</sequence>
<proteinExistence type="predicted"/>
<feature type="transmembrane region" description="Helical" evidence="1">
    <location>
        <begin position="20"/>
        <end position="40"/>
    </location>
</feature>
<reference evidence="2 3" key="1">
    <citation type="submission" date="2017-06" db="EMBL/GenBank/DDBJ databases">
        <title>Azoarcus.</title>
        <authorList>
            <person name="Woo J.-H."/>
            <person name="Kim H.-S."/>
        </authorList>
    </citation>
    <scope>NUCLEOTIDE SEQUENCE [LARGE SCALE GENOMIC DNA]</scope>
    <source>
        <strain evidence="2 3">TSPY31</strain>
    </source>
</reference>